<keyword evidence="2" id="KW-1185">Reference proteome</keyword>
<dbReference type="EMBL" id="JACLZK010000002">
    <property type="protein sequence ID" value="MBC2883601.1"/>
    <property type="molecule type" value="Genomic_DNA"/>
</dbReference>
<dbReference type="AlphaFoldDB" id="A0A842J7B8"/>
<gene>
    <name evidence="1" type="ORF">H7R39_10130</name>
</gene>
<dbReference type="RefSeq" id="WP_185899103.1">
    <property type="nucleotide sequence ID" value="NZ_JACLZK010000002.1"/>
</dbReference>
<dbReference type="InterPro" id="IPR058078">
    <property type="entry name" value="Cj0814-like"/>
</dbReference>
<comment type="caution">
    <text evidence="1">The sequence shown here is derived from an EMBL/GenBank/DDBJ whole genome shotgun (WGS) entry which is preliminary data.</text>
</comment>
<dbReference type="Proteomes" id="UP000552683">
    <property type="component" value="Unassembled WGS sequence"/>
</dbReference>
<organism evidence="1 2">
    <name type="scientific">Campylobacter massiliensis</name>
    <dbReference type="NCBI Taxonomy" id="2762557"/>
    <lineage>
        <taxon>Bacteria</taxon>
        <taxon>Pseudomonadati</taxon>
        <taxon>Campylobacterota</taxon>
        <taxon>Epsilonproteobacteria</taxon>
        <taxon>Campylobacterales</taxon>
        <taxon>Campylobacteraceae</taxon>
        <taxon>Campylobacter</taxon>
    </lineage>
</organism>
<sequence length="355" mass="39433">MNVSAAKINYSSILSKAQEKKQAKTQDVSFANLIQNTSASGATSFKTYDLPSSATQDQNLNSLKFGSNLAYGYSVDNLGYMGSDFNKAAGLPENFKIHKSSIDEIVRFNNKTYLFTPSPDQKPFENIDVADTVKQYYKLFNAVVPEGKETYSQSDLEKLPKGFSVNVNQKPFDKSNFLKDVSLFAVSNVYSTQAQLQNAGELSSDIKKYGVSLSVYPLIFSTLGSSNLQEKDGFSFNSDTSVYEKEGGYAREGVFIQFLKGFPPIASDSGETRLTDQVQTYAQDMRSQSFDDMPITISDFLKNTKIIKEFLKKILGDGLMGLHKNETPDSIVDKLALRLEAFQKETVRPKGETNI</sequence>
<evidence type="ECO:0000313" key="1">
    <source>
        <dbReference type="EMBL" id="MBC2883601.1"/>
    </source>
</evidence>
<protein>
    <submittedName>
        <fullName evidence="1">Uncharacterized protein</fullName>
    </submittedName>
</protein>
<reference evidence="1 2" key="1">
    <citation type="submission" date="2020-08" db="EMBL/GenBank/DDBJ databases">
        <title>Complete genome and description of Campylobacter massiliensis Marseille-Q3452 sp. nov.</title>
        <authorList>
            <person name="Antezack A."/>
        </authorList>
    </citation>
    <scope>NUCLEOTIDE SEQUENCE [LARGE SCALE GENOMIC DNA]</scope>
    <source>
        <strain evidence="1 2">Marseille-Q3452</strain>
    </source>
</reference>
<accession>A0A842J7B8</accession>
<evidence type="ECO:0000313" key="2">
    <source>
        <dbReference type="Proteomes" id="UP000552683"/>
    </source>
</evidence>
<proteinExistence type="predicted"/>
<name>A0A842J7B8_9BACT</name>
<dbReference type="NCBIfam" id="NF046095">
    <property type="entry name" value="flg_dep_Cj0814"/>
    <property type="match status" value="1"/>
</dbReference>